<sequence length="109" mass="11541">MISLSSNALRLAEREGGPVTEVLRTKSSWKISAKLFCLLSPIPGKPMSPPPPHSAVPLAFSLSTSLSCFLMLKPGGVEKKDLPPVSSALFTFLLSPIPPTADEPPLSLC</sequence>
<name>A0AAQ3RRS1_VIGMU</name>
<dbReference type="EMBL" id="CP144694">
    <property type="protein sequence ID" value="WVZ02808.1"/>
    <property type="molecule type" value="Genomic_DNA"/>
</dbReference>
<reference evidence="1 2" key="1">
    <citation type="journal article" date="2023" name="Life. Sci Alliance">
        <title>Evolutionary insights into 3D genome organization and epigenetic landscape of Vigna mungo.</title>
        <authorList>
            <person name="Junaid A."/>
            <person name="Singh B."/>
            <person name="Bhatia S."/>
        </authorList>
    </citation>
    <scope>NUCLEOTIDE SEQUENCE [LARGE SCALE GENOMIC DNA]</scope>
    <source>
        <strain evidence="1">Urdbean</strain>
    </source>
</reference>
<evidence type="ECO:0000313" key="2">
    <source>
        <dbReference type="Proteomes" id="UP001374535"/>
    </source>
</evidence>
<evidence type="ECO:0000313" key="1">
    <source>
        <dbReference type="EMBL" id="WVZ02808.1"/>
    </source>
</evidence>
<dbReference type="AlphaFoldDB" id="A0AAQ3RRS1"/>
<keyword evidence="2" id="KW-1185">Reference proteome</keyword>
<accession>A0AAQ3RRS1</accession>
<proteinExistence type="predicted"/>
<protein>
    <submittedName>
        <fullName evidence="1">Uncharacterized protein</fullName>
    </submittedName>
</protein>
<organism evidence="1 2">
    <name type="scientific">Vigna mungo</name>
    <name type="common">Black gram</name>
    <name type="synonym">Phaseolus mungo</name>
    <dbReference type="NCBI Taxonomy" id="3915"/>
    <lineage>
        <taxon>Eukaryota</taxon>
        <taxon>Viridiplantae</taxon>
        <taxon>Streptophyta</taxon>
        <taxon>Embryophyta</taxon>
        <taxon>Tracheophyta</taxon>
        <taxon>Spermatophyta</taxon>
        <taxon>Magnoliopsida</taxon>
        <taxon>eudicotyledons</taxon>
        <taxon>Gunneridae</taxon>
        <taxon>Pentapetalae</taxon>
        <taxon>rosids</taxon>
        <taxon>fabids</taxon>
        <taxon>Fabales</taxon>
        <taxon>Fabaceae</taxon>
        <taxon>Papilionoideae</taxon>
        <taxon>50 kb inversion clade</taxon>
        <taxon>NPAAA clade</taxon>
        <taxon>indigoferoid/millettioid clade</taxon>
        <taxon>Phaseoleae</taxon>
        <taxon>Vigna</taxon>
    </lineage>
</organism>
<dbReference type="Proteomes" id="UP001374535">
    <property type="component" value="Chromosome 7"/>
</dbReference>
<gene>
    <name evidence="1" type="ORF">V8G54_023614</name>
</gene>